<name>A0A5B7CZL0_PORTR</name>
<comment type="caution">
    <text evidence="1">The sequence shown here is derived from an EMBL/GenBank/DDBJ whole genome shotgun (WGS) entry which is preliminary data.</text>
</comment>
<gene>
    <name evidence="1" type="ORF">E2C01_005608</name>
</gene>
<evidence type="ECO:0000313" key="1">
    <source>
        <dbReference type="EMBL" id="MPC12893.1"/>
    </source>
</evidence>
<organism evidence="1 2">
    <name type="scientific">Portunus trituberculatus</name>
    <name type="common">Swimming crab</name>
    <name type="synonym">Neptunus trituberculatus</name>
    <dbReference type="NCBI Taxonomy" id="210409"/>
    <lineage>
        <taxon>Eukaryota</taxon>
        <taxon>Metazoa</taxon>
        <taxon>Ecdysozoa</taxon>
        <taxon>Arthropoda</taxon>
        <taxon>Crustacea</taxon>
        <taxon>Multicrustacea</taxon>
        <taxon>Malacostraca</taxon>
        <taxon>Eumalacostraca</taxon>
        <taxon>Eucarida</taxon>
        <taxon>Decapoda</taxon>
        <taxon>Pleocyemata</taxon>
        <taxon>Brachyura</taxon>
        <taxon>Eubrachyura</taxon>
        <taxon>Portunoidea</taxon>
        <taxon>Portunidae</taxon>
        <taxon>Portuninae</taxon>
        <taxon>Portunus</taxon>
    </lineage>
</organism>
<accession>A0A5B7CZL0</accession>
<reference evidence="1 2" key="1">
    <citation type="submission" date="2019-05" db="EMBL/GenBank/DDBJ databases">
        <title>Another draft genome of Portunus trituberculatus and its Hox gene families provides insights of decapod evolution.</title>
        <authorList>
            <person name="Jeong J.-H."/>
            <person name="Song I."/>
            <person name="Kim S."/>
            <person name="Choi T."/>
            <person name="Kim D."/>
            <person name="Ryu S."/>
            <person name="Kim W."/>
        </authorList>
    </citation>
    <scope>NUCLEOTIDE SEQUENCE [LARGE SCALE GENOMIC DNA]</scope>
    <source>
        <tissue evidence="1">Muscle</tissue>
    </source>
</reference>
<proteinExistence type="predicted"/>
<dbReference type="AlphaFoldDB" id="A0A5B7CZL0"/>
<protein>
    <submittedName>
        <fullName evidence="1">Uncharacterized protein</fullName>
    </submittedName>
</protein>
<sequence>MLVLHAIGEQCLVELAPTVGDKETQCILCYLESKEKLILDLKLQGGLNDGETYVGIKIVKTLDH</sequence>
<dbReference type="EMBL" id="VSRR010000244">
    <property type="protein sequence ID" value="MPC12893.1"/>
    <property type="molecule type" value="Genomic_DNA"/>
</dbReference>
<evidence type="ECO:0000313" key="2">
    <source>
        <dbReference type="Proteomes" id="UP000324222"/>
    </source>
</evidence>
<keyword evidence="2" id="KW-1185">Reference proteome</keyword>
<dbReference type="Proteomes" id="UP000324222">
    <property type="component" value="Unassembled WGS sequence"/>
</dbReference>